<organism evidence="2 3">
    <name type="scientific">Liparis tanakae</name>
    <name type="common">Tanaka's snailfish</name>
    <dbReference type="NCBI Taxonomy" id="230148"/>
    <lineage>
        <taxon>Eukaryota</taxon>
        <taxon>Metazoa</taxon>
        <taxon>Chordata</taxon>
        <taxon>Craniata</taxon>
        <taxon>Vertebrata</taxon>
        <taxon>Euteleostomi</taxon>
        <taxon>Actinopterygii</taxon>
        <taxon>Neopterygii</taxon>
        <taxon>Teleostei</taxon>
        <taxon>Neoteleostei</taxon>
        <taxon>Acanthomorphata</taxon>
        <taxon>Eupercaria</taxon>
        <taxon>Perciformes</taxon>
        <taxon>Cottioidei</taxon>
        <taxon>Cottales</taxon>
        <taxon>Liparidae</taxon>
        <taxon>Liparis</taxon>
    </lineage>
</organism>
<feature type="region of interest" description="Disordered" evidence="1">
    <location>
        <begin position="104"/>
        <end position="141"/>
    </location>
</feature>
<comment type="caution">
    <text evidence="2">The sequence shown here is derived from an EMBL/GenBank/DDBJ whole genome shotgun (WGS) entry which is preliminary data.</text>
</comment>
<dbReference type="AlphaFoldDB" id="A0A4Z2FFP6"/>
<name>A0A4Z2FFP6_9TELE</name>
<reference evidence="2 3" key="1">
    <citation type="submission" date="2019-03" db="EMBL/GenBank/DDBJ databases">
        <title>First draft genome of Liparis tanakae, snailfish: a comprehensive survey of snailfish specific genes.</title>
        <authorList>
            <person name="Kim W."/>
            <person name="Song I."/>
            <person name="Jeong J.-H."/>
            <person name="Kim D."/>
            <person name="Kim S."/>
            <person name="Ryu S."/>
            <person name="Song J.Y."/>
            <person name="Lee S.K."/>
        </authorList>
    </citation>
    <scope>NUCLEOTIDE SEQUENCE [LARGE SCALE GENOMIC DNA]</scope>
    <source>
        <tissue evidence="2">Muscle</tissue>
    </source>
</reference>
<evidence type="ECO:0000256" key="1">
    <source>
        <dbReference type="SAM" id="MobiDB-lite"/>
    </source>
</evidence>
<protein>
    <submittedName>
        <fullName evidence="2">Uncharacterized protein</fullName>
    </submittedName>
</protein>
<sequence>MLGAWLWGGGALWSLKAESQKFPSPSTLWSDSQTRASSCRKPWSVTSSITLASDWPAARTHPEEPTFQRRNSVFMMASRGQGPFSLCVTMGVFFSFQVIHFTRPGSSVDGEQPPPPRPSSTSRDFPVASAPAESSGLGMEKDTESVELSSWSWSWSRSWSRPEDTNHIRDQGGALLGPGPGPGLTRTWLCSHGLDVSQ</sequence>
<proteinExistence type="predicted"/>
<keyword evidence="3" id="KW-1185">Reference proteome</keyword>
<evidence type="ECO:0000313" key="3">
    <source>
        <dbReference type="Proteomes" id="UP000314294"/>
    </source>
</evidence>
<feature type="compositionally biased region" description="Basic and acidic residues" evidence="1">
    <location>
        <begin position="160"/>
        <end position="170"/>
    </location>
</feature>
<evidence type="ECO:0000313" key="2">
    <source>
        <dbReference type="EMBL" id="TNN39583.1"/>
    </source>
</evidence>
<gene>
    <name evidence="2" type="ORF">EYF80_050238</name>
</gene>
<dbReference type="EMBL" id="SRLO01001267">
    <property type="protein sequence ID" value="TNN39583.1"/>
    <property type="molecule type" value="Genomic_DNA"/>
</dbReference>
<feature type="region of interest" description="Disordered" evidence="1">
    <location>
        <begin position="157"/>
        <end position="182"/>
    </location>
</feature>
<dbReference type="Proteomes" id="UP000314294">
    <property type="component" value="Unassembled WGS sequence"/>
</dbReference>
<accession>A0A4Z2FFP6</accession>